<dbReference type="SUPFAM" id="SSF46785">
    <property type="entry name" value="Winged helix' DNA-binding domain"/>
    <property type="match status" value="1"/>
</dbReference>
<dbReference type="RefSeq" id="WP_186915883.1">
    <property type="nucleotide sequence ID" value="NZ_JACOFZ010000002.1"/>
</dbReference>
<dbReference type="PANTHER" id="PTHR30118">
    <property type="entry name" value="HTH-TYPE TRANSCRIPTIONAL REGULATOR LEUO-RELATED"/>
    <property type="match status" value="1"/>
</dbReference>
<evidence type="ECO:0000313" key="6">
    <source>
        <dbReference type="EMBL" id="MBC3881622.1"/>
    </source>
</evidence>
<dbReference type="InterPro" id="IPR036390">
    <property type="entry name" value="WH_DNA-bd_sf"/>
</dbReference>
<dbReference type="PANTHER" id="PTHR30118:SF15">
    <property type="entry name" value="TRANSCRIPTIONAL REGULATORY PROTEIN"/>
    <property type="match status" value="1"/>
</dbReference>
<dbReference type="Pfam" id="PF00126">
    <property type="entry name" value="HTH_1"/>
    <property type="match status" value="1"/>
</dbReference>
<dbReference type="CDD" id="cd08417">
    <property type="entry name" value="PBP2_Nitroaromatics_like"/>
    <property type="match status" value="1"/>
</dbReference>
<sequence length="307" mass="34680">MHISRTDLNLFVVLDAIYSQGSITRASQVLNLSQPALSHALARLRTMFNDPLFVRQGSVMAPTAFTRSIIMQVRQGLQLFESSLQAEQSFDASKAQRSFHLGLRDVFEATLLPQLMQRIAEQAPGMLISSVRVDRTDIETELSSGNLDMVLDVPMPMASGSAIRHQRVTRDRLIVLSRKGHPAFPKKKGKLLDLDTYVQQAHVLVSSRRKGLGLEDTELNREGLRRHIALRCQHYFAACRVVSETDLLLTMPEHYANIANAQFQNRIDAFPLTTQPIDAHLYWHANTDNDAAARWLRQQLVEVMRGE</sequence>
<feature type="domain" description="HTH lysR-type" evidence="5">
    <location>
        <begin position="6"/>
        <end position="63"/>
    </location>
</feature>
<dbReference type="InterPro" id="IPR000847">
    <property type="entry name" value="LysR_HTH_N"/>
</dbReference>
<keyword evidence="4" id="KW-0804">Transcription</keyword>
<evidence type="ECO:0000259" key="5">
    <source>
        <dbReference type="PROSITE" id="PS50931"/>
    </source>
</evidence>
<comment type="caution">
    <text evidence="6">The sequence shown here is derived from an EMBL/GenBank/DDBJ whole genome shotgun (WGS) entry which is preliminary data.</text>
</comment>
<dbReference type="SUPFAM" id="SSF53850">
    <property type="entry name" value="Periplasmic binding protein-like II"/>
    <property type="match status" value="1"/>
</dbReference>
<dbReference type="InterPro" id="IPR050389">
    <property type="entry name" value="LysR-type_TF"/>
</dbReference>
<proteinExistence type="inferred from homology"/>
<name>A0A923HM81_9BURK</name>
<comment type="similarity">
    <text evidence="1">Belongs to the LysR transcriptional regulatory family.</text>
</comment>
<evidence type="ECO:0000313" key="7">
    <source>
        <dbReference type="Proteomes" id="UP000627446"/>
    </source>
</evidence>
<dbReference type="GO" id="GO:0003700">
    <property type="term" value="F:DNA-binding transcription factor activity"/>
    <property type="evidence" value="ECO:0007669"/>
    <property type="project" value="InterPro"/>
</dbReference>
<protein>
    <submittedName>
        <fullName evidence="6">LysR family transcriptional regulator</fullName>
    </submittedName>
</protein>
<dbReference type="InterPro" id="IPR005119">
    <property type="entry name" value="LysR_subst-bd"/>
</dbReference>
<dbReference type="PROSITE" id="PS50931">
    <property type="entry name" value="HTH_LYSR"/>
    <property type="match status" value="1"/>
</dbReference>
<dbReference type="GO" id="GO:0003677">
    <property type="term" value="F:DNA binding"/>
    <property type="evidence" value="ECO:0007669"/>
    <property type="project" value="UniProtKB-KW"/>
</dbReference>
<keyword evidence="3" id="KW-0238">DNA-binding</keyword>
<gene>
    <name evidence="6" type="ORF">H8K36_09580</name>
</gene>
<dbReference type="Proteomes" id="UP000627446">
    <property type="component" value="Unassembled WGS sequence"/>
</dbReference>
<dbReference type="Pfam" id="PF03466">
    <property type="entry name" value="LysR_substrate"/>
    <property type="match status" value="1"/>
</dbReference>
<keyword evidence="2" id="KW-0805">Transcription regulation</keyword>
<organism evidence="6 7">
    <name type="scientific">Undibacterium nitidum</name>
    <dbReference type="NCBI Taxonomy" id="2762298"/>
    <lineage>
        <taxon>Bacteria</taxon>
        <taxon>Pseudomonadati</taxon>
        <taxon>Pseudomonadota</taxon>
        <taxon>Betaproteobacteria</taxon>
        <taxon>Burkholderiales</taxon>
        <taxon>Oxalobacteraceae</taxon>
        <taxon>Undibacterium</taxon>
    </lineage>
</organism>
<dbReference type="AlphaFoldDB" id="A0A923HM81"/>
<dbReference type="PRINTS" id="PR00039">
    <property type="entry name" value="HTHLYSR"/>
</dbReference>
<keyword evidence="7" id="KW-1185">Reference proteome</keyword>
<evidence type="ECO:0000256" key="1">
    <source>
        <dbReference type="ARBA" id="ARBA00009437"/>
    </source>
</evidence>
<accession>A0A923HM81</accession>
<dbReference type="InterPro" id="IPR037402">
    <property type="entry name" value="YidZ_PBP2"/>
</dbReference>
<reference evidence="6" key="1">
    <citation type="submission" date="2020-08" db="EMBL/GenBank/DDBJ databases">
        <title>Novel species isolated from subtropical streams in China.</title>
        <authorList>
            <person name="Lu H."/>
        </authorList>
    </citation>
    <scope>NUCLEOTIDE SEQUENCE</scope>
    <source>
        <strain evidence="6">LX22W</strain>
    </source>
</reference>
<dbReference type="Gene3D" id="3.40.190.10">
    <property type="entry name" value="Periplasmic binding protein-like II"/>
    <property type="match status" value="2"/>
</dbReference>
<evidence type="ECO:0000256" key="3">
    <source>
        <dbReference type="ARBA" id="ARBA00023125"/>
    </source>
</evidence>
<evidence type="ECO:0000256" key="4">
    <source>
        <dbReference type="ARBA" id="ARBA00023163"/>
    </source>
</evidence>
<dbReference type="EMBL" id="JACOFZ010000002">
    <property type="protein sequence ID" value="MBC3881622.1"/>
    <property type="molecule type" value="Genomic_DNA"/>
</dbReference>
<dbReference type="InterPro" id="IPR036388">
    <property type="entry name" value="WH-like_DNA-bd_sf"/>
</dbReference>
<evidence type="ECO:0000256" key="2">
    <source>
        <dbReference type="ARBA" id="ARBA00023015"/>
    </source>
</evidence>
<dbReference type="Gene3D" id="1.10.10.10">
    <property type="entry name" value="Winged helix-like DNA-binding domain superfamily/Winged helix DNA-binding domain"/>
    <property type="match status" value="1"/>
</dbReference>